<feature type="compositionally biased region" description="Basic and acidic residues" evidence="4">
    <location>
        <begin position="210"/>
        <end position="241"/>
    </location>
</feature>
<accession>A0A7K4Z5C4</accession>
<evidence type="ECO:0000313" key="6">
    <source>
        <dbReference type="EMBL" id="NWR66621.1"/>
    </source>
</evidence>
<dbReference type="Proteomes" id="UP000551127">
    <property type="component" value="Unassembled WGS sequence"/>
</dbReference>
<evidence type="ECO:0000256" key="1">
    <source>
        <dbReference type="ARBA" id="ARBA00004300"/>
    </source>
</evidence>
<evidence type="ECO:0000256" key="2">
    <source>
        <dbReference type="ARBA" id="ARBA00022490"/>
    </source>
</evidence>
<sequence length="248" mass="28266">ETESGCGIMEEPELTLISSNDISIAESDIEHANQEKIKEGKINNAACVDQSEFNVFTEEQEFLPLAPDADVSVCVRPDVSSKAQSPSDGHFPSNQTAVMLLEFAATPGSLQESFLKRKKNFIQKSLKRVEEIKNRERENEKPEARQFQRGRSEKLSRQKESLLTSGKKGTVANQLKKVGEVKVSSPEDRKSGEIERHQCTSRFYNQPAELKTRGEEKSRKETYTKNREKAKEFQKKMLEKLRAKKTWK</sequence>
<dbReference type="GO" id="GO:0005813">
    <property type="term" value="C:centrosome"/>
    <property type="evidence" value="ECO:0007669"/>
    <property type="project" value="UniProtKB-SubCell"/>
</dbReference>
<organism evidence="6 7">
    <name type="scientific">Bucorvus abyssinicus</name>
    <name type="common">Northern ground-hornbill</name>
    <name type="synonym">Abyssinian ground-hornbill</name>
    <dbReference type="NCBI Taxonomy" id="153643"/>
    <lineage>
        <taxon>Eukaryota</taxon>
        <taxon>Metazoa</taxon>
        <taxon>Chordata</taxon>
        <taxon>Craniata</taxon>
        <taxon>Vertebrata</taxon>
        <taxon>Euteleostomi</taxon>
        <taxon>Archelosauria</taxon>
        <taxon>Archosauria</taxon>
        <taxon>Dinosauria</taxon>
        <taxon>Saurischia</taxon>
        <taxon>Theropoda</taxon>
        <taxon>Coelurosauria</taxon>
        <taxon>Aves</taxon>
        <taxon>Neognathae</taxon>
        <taxon>Neoaves</taxon>
        <taxon>Telluraves</taxon>
        <taxon>Coraciimorphae</taxon>
        <taxon>Bucerotiformes</taxon>
        <taxon>Bucorvidae</taxon>
        <taxon>Bucorvus</taxon>
    </lineage>
</organism>
<dbReference type="GO" id="GO:0046599">
    <property type="term" value="P:regulation of centriole replication"/>
    <property type="evidence" value="ECO:0007669"/>
    <property type="project" value="TreeGrafter"/>
</dbReference>
<dbReference type="AlphaFoldDB" id="A0A7K4Z5C4"/>
<dbReference type="EMBL" id="VYZL01005405">
    <property type="protein sequence ID" value="NWR66621.1"/>
    <property type="molecule type" value="Genomic_DNA"/>
</dbReference>
<comment type="subcellular location">
    <subcellularLocation>
        <location evidence="1">Cytoplasm</location>
        <location evidence="1">Cytoskeleton</location>
        <location evidence="1">Microtubule organizing center</location>
        <location evidence="1">Centrosome</location>
    </subcellularLocation>
</comment>
<keyword evidence="3" id="KW-0206">Cytoskeleton</keyword>
<evidence type="ECO:0000256" key="3">
    <source>
        <dbReference type="ARBA" id="ARBA00023212"/>
    </source>
</evidence>
<proteinExistence type="predicted"/>
<dbReference type="InterPro" id="IPR029299">
    <property type="entry name" value="ALMS_motif"/>
</dbReference>
<dbReference type="GO" id="GO:0005814">
    <property type="term" value="C:centriole"/>
    <property type="evidence" value="ECO:0007669"/>
    <property type="project" value="TreeGrafter"/>
</dbReference>
<name>A0A7K4Z5C4_BUCAB</name>
<protein>
    <submittedName>
        <fullName evidence="6">CE295 protein</fullName>
    </submittedName>
</protein>
<feature type="region of interest" description="Disordered" evidence="4">
    <location>
        <begin position="133"/>
        <end position="248"/>
    </location>
</feature>
<feature type="compositionally biased region" description="Basic and acidic residues" evidence="4">
    <location>
        <begin position="177"/>
        <end position="198"/>
    </location>
</feature>
<feature type="non-terminal residue" evidence="6">
    <location>
        <position position="248"/>
    </location>
</feature>
<evidence type="ECO:0000259" key="5">
    <source>
        <dbReference type="Pfam" id="PF15309"/>
    </source>
</evidence>
<feature type="compositionally biased region" description="Basic and acidic residues" evidence="4">
    <location>
        <begin position="133"/>
        <end position="160"/>
    </location>
</feature>
<dbReference type="Pfam" id="PF15309">
    <property type="entry name" value="ALMS_motif"/>
    <property type="match status" value="1"/>
</dbReference>
<reference evidence="6 7" key="1">
    <citation type="submission" date="2019-09" db="EMBL/GenBank/DDBJ databases">
        <title>Bird 10,000 Genomes (B10K) Project - Family phase.</title>
        <authorList>
            <person name="Zhang G."/>
        </authorList>
    </citation>
    <scope>NUCLEOTIDE SEQUENCE [LARGE SCALE GENOMIC DNA]</scope>
    <source>
        <strain evidence="6">B10K-DU-012-80</strain>
    </source>
</reference>
<dbReference type="OrthoDB" id="6359887at2759"/>
<dbReference type="PANTHER" id="PTHR21553">
    <property type="entry name" value="ALMS1-RELATED"/>
    <property type="match status" value="1"/>
</dbReference>
<dbReference type="GO" id="GO:0005829">
    <property type="term" value="C:cytosol"/>
    <property type="evidence" value="ECO:0007669"/>
    <property type="project" value="TreeGrafter"/>
</dbReference>
<gene>
    <name evidence="6" type="primary">Cep295_0</name>
    <name evidence="6" type="ORF">BUCABY_R03729</name>
</gene>
<feature type="domain" description="ALMS motif" evidence="5">
    <location>
        <begin position="109"/>
        <end position="243"/>
    </location>
</feature>
<comment type="caution">
    <text evidence="6">The sequence shown here is derived from an EMBL/GenBank/DDBJ whole genome shotgun (WGS) entry which is preliminary data.</text>
</comment>
<keyword evidence="2" id="KW-0963">Cytoplasm</keyword>
<keyword evidence="7" id="KW-1185">Reference proteome</keyword>
<feature type="non-terminal residue" evidence="6">
    <location>
        <position position="1"/>
    </location>
</feature>
<dbReference type="PANTHER" id="PTHR21553:SF26">
    <property type="entry name" value="ALMS MOTIF DOMAIN-CONTAINING PROTEIN"/>
    <property type="match status" value="1"/>
</dbReference>
<evidence type="ECO:0000313" key="7">
    <source>
        <dbReference type="Proteomes" id="UP000551127"/>
    </source>
</evidence>
<evidence type="ECO:0000256" key="4">
    <source>
        <dbReference type="SAM" id="MobiDB-lite"/>
    </source>
</evidence>